<dbReference type="EMBL" id="JAAMPC010000015">
    <property type="protein sequence ID" value="KAG2257621.1"/>
    <property type="molecule type" value="Genomic_DNA"/>
</dbReference>
<feature type="compositionally biased region" description="Basic and acidic residues" evidence="1">
    <location>
        <begin position="166"/>
        <end position="176"/>
    </location>
</feature>
<keyword evidence="3" id="KW-1185">Reference proteome</keyword>
<dbReference type="Proteomes" id="UP000886595">
    <property type="component" value="Unassembled WGS sequence"/>
</dbReference>
<evidence type="ECO:0000313" key="2">
    <source>
        <dbReference type="EMBL" id="KAG2257621.1"/>
    </source>
</evidence>
<dbReference type="InterPro" id="IPR015915">
    <property type="entry name" value="Kelch-typ_b-propeller"/>
</dbReference>
<reference evidence="2 3" key="1">
    <citation type="submission" date="2020-02" db="EMBL/GenBank/DDBJ databases">
        <authorList>
            <person name="Ma Q."/>
            <person name="Huang Y."/>
            <person name="Song X."/>
            <person name="Pei D."/>
        </authorList>
    </citation>
    <scope>NUCLEOTIDE SEQUENCE [LARGE SCALE GENOMIC DNA]</scope>
    <source>
        <strain evidence="2">Sxm20200214</strain>
        <tissue evidence="2">Leaf</tissue>
    </source>
</reference>
<evidence type="ECO:0000256" key="1">
    <source>
        <dbReference type="SAM" id="MobiDB-lite"/>
    </source>
</evidence>
<dbReference type="PANTHER" id="PTHR24414">
    <property type="entry name" value="F-BOX/KELCH-REPEAT PROTEIN SKIP4"/>
    <property type="match status" value="1"/>
</dbReference>
<dbReference type="AlphaFoldDB" id="A0A8X7PT55"/>
<evidence type="ECO:0000313" key="3">
    <source>
        <dbReference type="Proteomes" id="UP000886595"/>
    </source>
</evidence>
<organism evidence="2 3">
    <name type="scientific">Brassica carinata</name>
    <name type="common">Ethiopian mustard</name>
    <name type="synonym">Abyssinian cabbage</name>
    <dbReference type="NCBI Taxonomy" id="52824"/>
    <lineage>
        <taxon>Eukaryota</taxon>
        <taxon>Viridiplantae</taxon>
        <taxon>Streptophyta</taxon>
        <taxon>Embryophyta</taxon>
        <taxon>Tracheophyta</taxon>
        <taxon>Spermatophyta</taxon>
        <taxon>Magnoliopsida</taxon>
        <taxon>eudicotyledons</taxon>
        <taxon>Gunneridae</taxon>
        <taxon>Pentapetalae</taxon>
        <taxon>rosids</taxon>
        <taxon>malvids</taxon>
        <taxon>Brassicales</taxon>
        <taxon>Brassicaceae</taxon>
        <taxon>Brassiceae</taxon>
        <taxon>Brassica</taxon>
    </lineage>
</organism>
<name>A0A8X7PT55_BRACI</name>
<dbReference type="Gene3D" id="2.120.10.80">
    <property type="entry name" value="Kelch-type beta propeller"/>
    <property type="match status" value="1"/>
</dbReference>
<gene>
    <name evidence="2" type="ORF">Bca52824_076915</name>
</gene>
<comment type="caution">
    <text evidence="2">The sequence shown here is derived from an EMBL/GenBank/DDBJ whole genome shotgun (WGS) entry which is preliminary data.</text>
</comment>
<protein>
    <submittedName>
        <fullName evidence="2">Uncharacterized protein</fullName>
    </submittedName>
</protein>
<dbReference type="PANTHER" id="PTHR24414:SF194">
    <property type="entry name" value="BNAANNG04010D PROTEIN"/>
    <property type="match status" value="1"/>
</dbReference>
<dbReference type="OrthoDB" id="10359358at2759"/>
<feature type="region of interest" description="Disordered" evidence="1">
    <location>
        <begin position="159"/>
        <end position="192"/>
    </location>
</feature>
<dbReference type="InterPro" id="IPR050354">
    <property type="entry name" value="F-box/kelch-repeat_ARATH"/>
</dbReference>
<sequence>MLHFPSRQNDAQATEKIQHPSSSATVAFFTARRNRSEMLSLAPRSYHLSLSWVSKNLRSLVRSPELNSLRSIRHKSSLYVCFRKGYNDPNVHWFTLRPTEETATTTTEYRLVPNPTPFPHPKYGSSTVVVGSKIFFIGGSTEPSTDLWILCTRSGNMTQGPSMSVPREKGDMENVRKTSRCSASVERSWSMD</sequence>
<dbReference type="SUPFAM" id="SSF117281">
    <property type="entry name" value="Kelch motif"/>
    <property type="match status" value="1"/>
</dbReference>
<accession>A0A8X7PT55</accession>
<proteinExistence type="predicted"/>
<feature type="compositionally biased region" description="Polar residues" evidence="1">
    <location>
        <begin position="180"/>
        <end position="192"/>
    </location>
</feature>